<sequence>MSCAHTAPVQVQTSVSGKSLQPPTKESDSETLNSRTRTGTSPELSNRKVVKIRSCNQPSNKNFCSFVTQKNGPIRLMKSYTQVVLPVQPN</sequence>
<proteinExistence type="predicted"/>
<feature type="compositionally biased region" description="Polar residues" evidence="1">
    <location>
        <begin position="9"/>
        <end position="44"/>
    </location>
</feature>
<evidence type="ECO:0000313" key="2">
    <source>
        <dbReference type="EMBL" id="KAA1106392.1"/>
    </source>
</evidence>
<evidence type="ECO:0000256" key="1">
    <source>
        <dbReference type="SAM" id="MobiDB-lite"/>
    </source>
</evidence>
<dbReference type="EMBL" id="VSWC01000040">
    <property type="protein sequence ID" value="KAA1106392.1"/>
    <property type="molecule type" value="Genomic_DNA"/>
</dbReference>
<keyword evidence="4" id="KW-1185">Reference proteome</keyword>
<dbReference type="AlphaFoldDB" id="A0A5B0Q8G5"/>
<evidence type="ECO:0000313" key="3">
    <source>
        <dbReference type="EMBL" id="KAA1109447.1"/>
    </source>
</evidence>
<dbReference type="Proteomes" id="UP000324748">
    <property type="component" value="Unassembled WGS sequence"/>
</dbReference>
<protein>
    <submittedName>
        <fullName evidence="3">Uncharacterized protein</fullName>
    </submittedName>
</protein>
<accession>A0A5B0Q8G5</accession>
<comment type="caution">
    <text evidence="3">The sequence shown here is derived from an EMBL/GenBank/DDBJ whole genome shotgun (WGS) entry which is preliminary data.</text>
</comment>
<name>A0A5B0Q8G5_PUCGR</name>
<gene>
    <name evidence="2" type="ORF">PGT21_034311</name>
    <name evidence="3" type="ORF">PGTUg99_033628</name>
</gene>
<organism evidence="3 5">
    <name type="scientific">Puccinia graminis f. sp. tritici</name>
    <dbReference type="NCBI Taxonomy" id="56615"/>
    <lineage>
        <taxon>Eukaryota</taxon>
        <taxon>Fungi</taxon>
        <taxon>Dikarya</taxon>
        <taxon>Basidiomycota</taxon>
        <taxon>Pucciniomycotina</taxon>
        <taxon>Pucciniomycetes</taxon>
        <taxon>Pucciniales</taxon>
        <taxon>Pucciniaceae</taxon>
        <taxon>Puccinia</taxon>
    </lineage>
</organism>
<evidence type="ECO:0000313" key="4">
    <source>
        <dbReference type="Proteomes" id="UP000324748"/>
    </source>
</evidence>
<feature type="region of interest" description="Disordered" evidence="1">
    <location>
        <begin position="1"/>
        <end position="49"/>
    </location>
</feature>
<dbReference type="EMBL" id="VDEP01000305">
    <property type="protein sequence ID" value="KAA1109447.1"/>
    <property type="molecule type" value="Genomic_DNA"/>
</dbReference>
<evidence type="ECO:0000313" key="5">
    <source>
        <dbReference type="Proteomes" id="UP000325313"/>
    </source>
</evidence>
<dbReference type="Proteomes" id="UP000325313">
    <property type="component" value="Unassembled WGS sequence"/>
</dbReference>
<reference evidence="4 5" key="1">
    <citation type="submission" date="2019-05" db="EMBL/GenBank/DDBJ databases">
        <title>Emergence of the Ug99 lineage of the wheat stem rust pathogen through somatic hybridization.</title>
        <authorList>
            <person name="Li F."/>
            <person name="Upadhyaya N.M."/>
            <person name="Sperschneider J."/>
            <person name="Matny O."/>
            <person name="Nguyen-Phuc H."/>
            <person name="Mago R."/>
            <person name="Raley C."/>
            <person name="Miller M.E."/>
            <person name="Silverstein K.A.T."/>
            <person name="Henningsen E."/>
            <person name="Hirsch C.D."/>
            <person name="Visser B."/>
            <person name="Pretorius Z.A."/>
            <person name="Steffenson B.J."/>
            <person name="Schwessinger B."/>
            <person name="Dodds P.N."/>
            <person name="Figueroa M."/>
        </authorList>
    </citation>
    <scope>NUCLEOTIDE SEQUENCE [LARGE SCALE GENOMIC DNA]</scope>
    <source>
        <strain evidence="2">21-0</strain>
        <strain evidence="3 5">Ug99</strain>
    </source>
</reference>